<evidence type="ECO:0000313" key="1">
    <source>
        <dbReference type="EMBL" id="KAK8507574.1"/>
    </source>
</evidence>
<name>A0ABR2BKE2_9ROSI</name>
<evidence type="ECO:0000313" key="2">
    <source>
        <dbReference type="Proteomes" id="UP001472677"/>
    </source>
</evidence>
<protein>
    <submittedName>
        <fullName evidence="1">Uncharacterized protein</fullName>
    </submittedName>
</protein>
<organism evidence="1 2">
    <name type="scientific">Hibiscus sabdariffa</name>
    <name type="common">roselle</name>
    <dbReference type="NCBI Taxonomy" id="183260"/>
    <lineage>
        <taxon>Eukaryota</taxon>
        <taxon>Viridiplantae</taxon>
        <taxon>Streptophyta</taxon>
        <taxon>Embryophyta</taxon>
        <taxon>Tracheophyta</taxon>
        <taxon>Spermatophyta</taxon>
        <taxon>Magnoliopsida</taxon>
        <taxon>eudicotyledons</taxon>
        <taxon>Gunneridae</taxon>
        <taxon>Pentapetalae</taxon>
        <taxon>rosids</taxon>
        <taxon>malvids</taxon>
        <taxon>Malvales</taxon>
        <taxon>Malvaceae</taxon>
        <taxon>Malvoideae</taxon>
        <taxon>Hibiscus</taxon>
    </lineage>
</organism>
<accession>A0ABR2BKE2</accession>
<proteinExistence type="predicted"/>
<keyword evidence="2" id="KW-1185">Reference proteome</keyword>
<dbReference type="Proteomes" id="UP001472677">
    <property type="component" value="Unassembled WGS sequence"/>
</dbReference>
<dbReference type="EMBL" id="JBBPBM010000108">
    <property type="protein sequence ID" value="KAK8507574.1"/>
    <property type="molecule type" value="Genomic_DNA"/>
</dbReference>
<gene>
    <name evidence="1" type="ORF">V6N12_072828</name>
</gene>
<sequence>MNSSAASYFEARRIIENGRGIFKRWPSASNSLRLPLGFWIYKNLKSSPPQPTAAGFPTYSRAPPSLTLLSHCLCFPLSSSCSSQPCDYSSNAPVRKMTF</sequence>
<comment type="caution">
    <text evidence="1">The sequence shown here is derived from an EMBL/GenBank/DDBJ whole genome shotgun (WGS) entry which is preliminary data.</text>
</comment>
<reference evidence="1 2" key="1">
    <citation type="journal article" date="2024" name="G3 (Bethesda)">
        <title>Genome assembly of Hibiscus sabdariffa L. provides insights into metabolisms of medicinal natural products.</title>
        <authorList>
            <person name="Kim T."/>
        </authorList>
    </citation>
    <scope>NUCLEOTIDE SEQUENCE [LARGE SCALE GENOMIC DNA]</scope>
    <source>
        <strain evidence="1">TK-2024</strain>
        <tissue evidence="1">Old leaves</tissue>
    </source>
</reference>